<proteinExistence type="predicted"/>
<organism evidence="1 2">
    <name type="scientific">Meloidogyne enterolobii</name>
    <name type="common">Root-knot nematode worm</name>
    <name type="synonym">Meloidogyne mayaguensis</name>
    <dbReference type="NCBI Taxonomy" id="390850"/>
    <lineage>
        <taxon>Eukaryota</taxon>
        <taxon>Metazoa</taxon>
        <taxon>Ecdysozoa</taxon>
        <taxon>Nematoda</taxon>
        <taxon>Chromadorea</taxon>
        <taxon>Rhabditida</taxon>
        <taxon>Tylenchina</taxon>
        <taxon>Tylenchomorpha</taxon>
        <taxon>Tylenchoidea</taxon>
        <taxon>Meloidogynidae</taxon>
        <taxon>Meloidogyninae</taxon>
        <taxon>Meloidogyne</taxon>
    </lineage>
</organism>
<gene>
    <name evidence="1" type="ORF">MENTE1834_LOCUS4472</name>
</gene>
<evidence type="ECO:0000313" key="2">
    <source>
        <dbReference type="Proteomes" id="UP001497535"/>
    </source>
</evidence>
<dbReference type="EMBL" id="CAVMJV010000003">
    <property type="protein sequence ID" value="CAK5020549.1"/>
    <property type="molecule type" value="Genomic_DNA"/>
</dbReference>
<reference evidence="1" key="1">
    <citation type="submission" date="2023-11" db="EMBL/GenBank/DDBJ databases">
        <authorList>
            <person name="Poullet M."/>
        </authorList>
    </citation>
    <scope>NUCLEOTIDE SEQUENCE</scope>
    <source>
        <strain evidence="1">E1834</strain>
    </source>
</reference>
<name>A0ACB0XWN6_MELEN</name>
<accession>A0ACB0XWN6</accession>
<dbReference type="Proteomes" id="UP001497535">
    <property type="component" value="Unassembled WGS sequence"/>
</dbReference>
<keyword evidence="2" id="KW-1185">Reference proteome</keyword>
<evidence type="ECO:0000313" key="1">
    <source>
        <dbReference type="EMBL" id="CAK5020549.1"/>
    </source>
</evidence>
<sequence length="76" mass="8918">MPFIMKIEENVEDWNINLDVKRREVELTNNGFASLLSSNKIEIIWGIINLGYPPRNVAYTINYYTQIIIKEKMEIG</sequence>
<comment type="caution">
    <text evidence="1">The sequence shown here is derived from an EMBL/GenBank/DDBJ whole genome shotgun (WGS) entry which is preliminary data.</text>
</comment>
<protein>
    <submittedName>
        <fullName evidence="1">Uncharacterized protein</fullName>
    </submittedName>
</protein>